<dbReference type="EMBL" id="RMBX01000001">
    <property type="protein sequence ID" value="RPD43063.1"/>
    <property type="molecule type" value="Genomic_DNA"/>
</dbReference>
<evidence type="ECO:0000256" key="1">
    <source>
        <dbReference type="SAM" id="Phobius"/>
    </source>
</evidence>
<dbReference type="OrthoDB" id="9806838at2"/>
<name>A0A3N4N600_9BACT</name>
<sequence length="94" mass="10786">MKELFVKVRYWTLYVMDYIVCLAGSSVVMFYVALEAGKAAHREQGIALPSIPETVFFVVGWTIGCAAFWLIFRLFLIKWTRFKAGNDLGKKSRN</sequence>
<evidence type="ECO:0000313" key="2">
    <source>
        <dbReference type="EMBL" id="RPD43063.1"/>
    </source>
</evidence>
<keyword evidence="3" id="KW-1185">Reference proteome</keyword>
<comment type="caution">
    <text evidence="2">The sequence shown here is derived from an EMBL/GenBank/DDBJ whole genome shotgun (WGS) entry which is preliminary data.</text>
</comment>
<reference evidence="3" key="1">
    <citation type="submission" date="2018-11" db="EMBL/GenBank/DDBJ databases">
        <title>Chitinophaga lutea sp.nov., isolate from arsenic contaminated soil.</title>
        <authorList>
            <person name="Zong Y."/>
        </authorList>
    </citation>
    <scope>NUCLEOTIDE SEQUENCE [LARGE SCALE GENOMIC DNA]</scope>
    <source>
        <strain evidence="3">YLT18</strain>
    </source>
</reference>
<organism evidence="2 3">
    <name type="scientific">Chitinophaga barathri</name>
    <dbReference type="NCBI Taxonomy" id="1647451"/>
    <lineage>
        <taxon>Bacteria</taxon>
        <taxon>Pseudomonadati</taxon>
        <taxon>Bacteroidota</taxon>
        <taxon>Chitinophagia</taxon>
        <taxon>Chitinophagales</taxon>
        <taxon>Chitinophagaceae</taxon>
        <taxon>Chitinophaga</taxon>
    </lineage>
</organism>
<evidence type="ECO:0000313" key="3">
    <source>
        <dbReference type="Proteomes" id="UP000279089"/>
    </source>
</evidence>
<proteinExistence type="predicted"/>
<dbReference type="AlphaFoldDB" id="A0A3N4N600"/>
<keyword evidence="1" id="KW-1133">Transmembrane helix</keyword>
<dbReference type="Proteomes" id="UP000279089">
    <property type="component" value="Unassembled WGS sequence"/>
</dbReference>
<gene>
    <name evidence="2" type="ORF">EG028_01870</name>
</gene>
<protein>
    <submittedName>
        <fullName evidence="2">Uncharacterized protein</fullName>
    </submittedName>
</protein>
<feature type="transmembrane region" description="Helical" evidence="1">
    <location>
        <begin position="54"/>
        <end position="76"/>
    </location>
</feature>
<keyword evidence="1" id="KW-0472">Membrane</keyword>
<keyword evidence="1" id="KW-0812">Transmembrane</keyword>
<accession>A0A3N4N600</accession>
<feature type="transmembrane region" description="Helical" evidence="1">
    <location>
        <begin position="12"/>
        <end position="34"/>
    </location>
</feature>